<evidence type="ECO:0000313" key="1">
    <source>
        <dbReference type="EMBL" id="QDS94252.1"/>
    </source>
</evidence>
<accession>A0A517MH93</accession>
<organism evidence="1 2">
    <name type="scientific">Roseimaritima multifibrata</name>
    <dbReference type="NCBI Taxonomy" id="1930274"/>
    <lineage>
        <taxon>Bacteria</taxon>
        <taxon>Pseudomonadati</taxon>
        <taxon>Planctomycetota</taxon>
        <taxon>Planctomycetia</taxon>
        <taxon>Pirellulales</taxon>
        <taxon>Pirellulaceae</taxon>
        <taxon>Roseimaritima</taxon>
    </lineage>
</organism>
<dbReference type="RefSeq" id="WP_145352261.1">
    <property type="nucleotide sequence ID" value="NZ_CP036262.1"/>
</dbReference>
<name>A0A517MH93_9BACT</name>
<keyword evidence="2" id="KW-1185">Reference proteome</keyword>
<dbReference type="EMBL" id="CP036262">
    <property type="protein sequence ID" value="QDS94252.1"/>
    <property type="molecule type" value="Genomic_DNA"/>
</dbReference>
<gene>
    <name evidence="1" type="ORF">FF011L_30310</name>
</gene>
<protein>
    <submittedName>
        <fullName evidence="1">Uncharacterized protein</fullName>
    </submittedName>
</protein>
<evidence type="ECO:0000313" key="2">
    <source>
        <dbReference type="Proteomes" id="UP000320672"/>
    </source>
</evidence>
<dbReference type="KEGG" id="rml:FF011L_30310"/>
<proteinExistence type="predicted"/>
<sequence>MCTKPMQPPEQMDGRLTLRILPYLIGVIAWLGGKTESPPEKVPFLAPDHLRAFVADGQKARKHRQVQAIEVLTGSTKEHPTPP</sequence>
<reference evidence="1 2" key="1">
    <citation type="submission" date="2019-02" db="EMBL/GenBank/DDBJ databases">
        <title>Deep-cultivation of Planctomycetes and their phenomic and genomic characterization uncovers novel biology.</title>
        <authorList>
            <person name="Wiegand S."/>
            <person name="Jogler M."/>
            <person name="Boedeker C."/>
            <person name="Pinto D."/>
            <person name="Vollmers J."/>
            <person name="Rivas-Marin E."/>
            <person name="Kohn T."/>
            <person name="Peeters S.H."/>
            <person name="Heuer A."/>
            <person name="Rast P."/>
            <person name="Oberbeckmann S."/>
            <person name="Bunk B."/>
            <person name="Jeske O."/>
            <person name="Meyerdierks A."/>
            <person name="Storesund J.E."/>
            <person name="Kallscheuer N."/>
            <person name="Luecker S."/>
            <person name="Lage O.M."/>
            <person name="Pohl T."/>
            <person name="Merkel B.J."/>
            <person name="Hornburger P."/>
            <person name="Mueller R.-W."/>
            <person name="Bruemmer F."/>
            <person name="Labrenz M."/>
            <person name="Spormann A.M."/>
            <person name="Op den Camp H."/>
            <person name="Overmann J."/>
            <person name="Amann R."/>
            <person name="Jetten M.S.M."/>
            <person name="Mascher T."/>
            <person name="Medema M.H."/>
            <person name="Devos D.P."/>
            <person name="Kaster A.-K."/>
            <person name="Ovreas L."/>
            <person name="Rohde M."/>
            <person name="Galperin M.Y."/>
            <person name="Jogler C."/>
        </authorList>
    </citation>
    <scope>NUCLEOTIDE SEQUENCE [LARGE SCALE GENOMIC DNA]</scope>
    <source>
        <strain evidence="1 2">FF011L</strain>
    </source>
</reference>
<dbReference type="OrthoDB" id="300646at2"/>
<dbReference type="Proteomes" id="UP000320672">
    <property type="component" value="Chromosome"/>
</dbReference>
<dbReference type="AlphaFoldDB" id="A0A517MH93"/>